<dbReference type="InterPro" id="IPR009079">
    <property type="entry name" value="4_helix_cytokine-like_core"/>
</dbReference>
<sequence>MEIKRLLFLLAVFLLHMKLSQMSPVGLVCDGRLIQKYITEARDLENKASHCEELPLLQHPVHLPLVGFSLQEWRRKANQGKRQEVLQDLSELVNATAMVQEEFPEGCTFGLLQQLFERASFLLLYLQNFVGQELDAAWQQKGACQLIQERHVRTVFQTYKQLVQGKLRFLFLDLQKGTCGEQGDRLAAAEVQHPPSPAASGGQ</sequence>
<dbReference type="GO" id="GO:0038163">
    <property type="term" value="P:thrombopoietin-mediated signaling pathway"/>
    <property type="evidence" value="ECO:0007669"/>
    <property type="project" value="TreeGrafter"/>
</dbReference>
<evidence type="ECO:0000313" key="9">
    <source>
        <dbReference type="Ensembl" id="ENSSMRP00000030749.1"/>
    </source>
</evidence>
<protein>
    <submittedName>
        <fullName evidence="9">Uncharacterized protein</fullName>
    </submittedName>
</protein>
<dbReference type="GO" id="GO:0005125">
    <property type="term" value="F:cytokine activity"/>
    <property type="evidence" value="ECO:0007669"/>
    <property type="project" value="InterPro"/>
</dbReference>
<dbReference type="Pfam" id="PF00758">
    <property type="entry name" value="EPO_TPO"/>
    <property type="match status" value="1"/>
</dbReference>
<dbReference type="InterPro" id="IPR019767">
    <property type="entry name" value="EPO/TPO_CS"/>
</dbReference>
<keyword evidence="4" id="KW-0372">Hormone</keyword>
<reference evidence="9" key="1">
    <citation type="submission" date="2025-08" db="UniProtKB">
        <authorList>
            <consortium name="Ensembl"/>
        </authorList>
    </citation>
    <scope>IDENTIFICATION</scope>
</reference>
<keyword evidence="6" id="KW-1015">Disulfide bond</keyword>
<evidence type="ECO:0000313" key="10">
    <source>
        <dbReference type="Proteomes" id="UP000694421"/>
    </source>
</evidence>
<reference evidence="9" key="2">
    <citation type="submission" date="2025-09" db="UniProtKB">
        <authorList>
            <consortium name="Ensembl"/>
        </authorList>
    </citation>
    <scope>IDENTIFICATION</scope>
</reference>
<keyword evidence="5 8" id="KW-0732">Signal</keyword>
<dbReference type="PRINTS" id="PR01485">
    <property type="entry name" value="THROMBOPTN"/>
</dbReference>
<dbReference type="InterPro" id="IPR001323">
    <property type="entry name" value="EPO_TPO"/>
</dbReference>
<keyword evidence="7" id="KW-0325">Glycoprotein</keyword>
<dbReference type="GeneTree" id="ENSGT00390000006294"/>
<dbReference type="GO" id="GO:0070374">
    <property type="term" value="P:positive regulation of ERK1 and ERK2 cascade"/>
    <property type="evidence" value="ECO:0007669"/>
    <property type="project" value="TreeGrafter"/>
</dbReference>
<evidence type="ECO:0000256" key="6">
    <source>
        <dbReference type="ARBA" id="ARBA00023157"/>
    </source>
</evidence>
<dbReference type="GO" id="GO:0005179">
    <property type="term" value="F:hormone activity"/>
    <property type="evidence" value="ECO:0007669"/>
    <property type="project" value="UniProtKB-KW"/>
</dbReference>
<dbReference type="InterPro" id="IPR003978">
    <property type="entry name" value="Thrombopoietin"/>
</dbReference>
<dbReference type="GO" id="GO:0005576">
    <property type="term" value="C:extracellular region"/>
    <property type="evidence" value="ECO:0007669"/>
    <property type="project" value="UniProtKB-SubCell"/>
</dbReference>
<evidence type="ECO:0000256" key="5">
    <source>
        <dbReference type="ARBA" id="ARBA00022729"/>
    </source>
</evidence>
<dbReference type="SUPFAM" id="SSF47266">
    <property type="entry name" value="4-helical cytokines"/>
    <property type="match status" value="1"/>
</dbReference>
<proteinExistence type="inferred from homology"/>
<dbReference type="Gene3D" id="1.20.1250.10">
    <property type="match status" value="1"/>
</dbReference>
<organism evidence="9 10">
    <name type="scientific">Salvator merianae</name>
    <name type="common">Argentine black and white tegu</name>
    <name type="synonym">Tupinambis merianae</name>
    <dbReference type="NCBI Taxonomy" id="96440"/>
    <lineage>
        <taxon>Eukaryota</taxon>
        <taxon>Metazoa</taxon>
        <taxon>Chordata</taxon>
        <taxon>Craniata</taxon>
        <taxon>Vertebrata</taxon>
        <taxon>Euteleostomi</taxon>
        <taxon>Lepidosauria</taxon>
        <taxon>Squamata</taxon>
        <taxon>Bifurcata</taxon>
        <taxon>Unidentata</taxon>
        <taxon>Episquamata</taxon>
        <taxon>Laterata</taxon>
        <taxon>Teiioidea</taxon>
        <taxon>Teiidae</taxon>
        <taxon>Salvator</taxon>
    </lineage>
</organism>
<evidence type="ECO:0000256" key="2">
    <source>
        <dbReference type="ARBA" id="ARBA00005782"/>
    </source>
</evidence>
<accession>A0A8D0EDZ1</accession>
<dbReference type="Proteomes" id="UP000694421">
    <property type="component" value="Unplaced"/>
</dbReference>
<dbReference type="Ensembl" id="ENSSMRT00000035871.1">
    <property type="protein sequence ID" value="ENSSMRP00000030749.1"/>
    <property type="gene ID" value="ENSSMRG00000023572.1"/>
</dbReference>
<feature type="chain" id="PRO_5034735514" evidence="8">
    <location>
        <begin position="23"/>
        <end position="203"/>
    </location>
</feature>
<feature type="signal peptide" evidence="8">
    <location>
        <begin position="1"/>
        <end position="22"/>
    </location>
</feature>
<evidence type="ECO:0000256" key="4">
    <source>
        <dbReference type="ARBA" id="ARBA00022702"/>
    </source>
</evidence>
<evidence type="ECO:0000256" key="3">
    <source>
        <dbReference type="ARBA" id="ARBA00022525"/>
    </source>
</evidence>
<dbReference type="PANTHER" id="PTHR10560">
    <property type="entry name" value="THROMBOPOIETIN"/>
    <property type="match status" value="1"/>
</dbReference>
<dbReference type="PROSITE" id="PS00817">
    <property type="entry name" value="EPO_TPO"/>
    <property type="match status" value="1"/>
</dbReference>
<dbReference type="GO" id="GO:0008283">
    <property type="term" value="P:cell population proliferation"/>
    <property type="evidence" value="ECO:0007669"/>
    <property type="project" value="InterPro"/>
</dbReference>
<keyword evidence="10" id="KW-1185">Reference proteome</keyword>
<evidence type="ECO:0000256" key="1">
    <source>
        <dbReference type="ARBA" id="ARBA00004613"/>
    </source>
</evidence>
<keyword evidence="3" id="KW-0964">Secreted</keyword>
<evidence type="ECO:0000256" key="7">
    <source>
        <dbReference type="ARBA" id="ARBA00023180"/>
    </source>
</evidence>
<dbReference type="AlphaFoldDB" id="A0A8D0EDZ1"/>
<name>A0A8D0EDZ1_SALMN</name>
<comment type="similarity">
    <text evidence="2">Belongs to the EPO/TPO family.</text>
</comment>
<evidence type="ECO:0000256" key="8">
    <source>
        <dbReference type="SAM" id="SignalP"/>
    </source>
</evidence>
<dbReference type="PANTHER" id="PTHR10560:SF0">
    <property type="entry name" value="THROMBOPOIETIN"/>
    <property type="match status" value="1"/>
</dbReference>
<dbReference type="OMA" id="SMEQTHI"/>
<dbReference type="GO" id="GO:1902035">
    <property type="term" value="P:positive regulation of hematopoietic stem cell proliferation"/>
    <property type="evidence" value="ECO:0007669"/>
    <property type="project" value="TreeGrafter"/>
</dbReference>
<comment type="subcellular location">
    <subcellularLocation>
        <location evidence="1">Secreted</location>
    </subcellularLocation>
</comment>